<keyword evidence="5 6" id="KW-0472">Membrane</keyword>
<evidence type="ECO:0000313" key="8">
    <source>
        <dbReference type="Proteomes" id="UP001162483"/>
    </source>
</evidence>
<gene>
    <name evidence="7" type="ORF">SPARVUS_LOCUS2859889</name>
</gene>
<evidence type="ECO:0000313" key="7">
    <source>
        <dbReference type="EMBL" id="CAI9546632.1"/>
    </source>
</evidence>
<reference evidence="7" key="1">
    <citation type="submission" date="2023-05" db="EMBL/GenBank/DDBJ databases">
        <authorList>
            <person name="Stuckert A."/>
        </authorList>
    </citation>
    <scope>NUCLEOTIDE SEQUENCE</scope>
</reference>
<organism evidence="7 8">
    <name type="scientific">Staurois parvus</name>
    <dbReference type="NCBI Taxonomy" id="386267"/>
    <lineage>
        <taxon>Eukaryota</taxon>
        <taxon>Metazoa</taxon>
        <taxon>Chordata</taxon>
        <taxon>Craniata</taxon>
        <taxon>Vertebrata</taxon>
        <taxon>Euteleostomi</taxon>
        <taxon>Amphibia</taxon>
        <taxon>Batrachia</taxon>
        <taxon>Anura</taxon>
        <taxon>Neobatrachia</taxon>
        <taxon>Ranoidea</taxon>
        <taxon>Ranidae</taxon>
        <taxon>Staurois</taxon>
    </lineage>
</organism>
<comment type="similarity">
    <text evidence="2">Belongs to the CD225/Dispanin family.</text>
</comment>
<dbReference type="EMBL" id="CATNWA010003921">
    <property type="protein sequence ID" value="CAI9546632.1"/>
    <property type="molecule type" value="Genomic_DNA"/>
</dbReference>
<comment type="subcellular location">
    <subcellularLocation>
        <location evidence="1">Membrane</location>
    </subcellularLocation>
</comment>
<dbReference type="InterPro" id="IPR051517">
    <property type="entry name" value="IFITM_antiviral_protein"/>
</dbReference>
<dbReference type="PANTHER" id="PTHR13999:SF4">
    <property type="entry name" value="INTERFERON-INDUCED TRANSMEMBRANE PROTEIN 3"/>
    <property type="match status" value="1"/>
</dbReference>
<proteinExistence type="inferred from homology"/>
<dbReference type="InterPro" id="IPR007593">
    <property type="entry name" value="CD225/Dispanin_fam"/>
</dbReference>
<feature type="transmembrane region" description="Helical" evidence="6">
    <location>
        <begin position="38"/>
        <end position="56"/>
    </location>
</feature>
<accession>A0ABN9BGS3</accession>
<comment type="caution">
    <text evidence="7">The sequence shown here is derived from an EMBL/GenBank/DDBJ whole genome shotgun (WGS) entry which is preliminary data.</text>
</comment>
<dbReference type="Proteomes" id="UP001162483">
    <property type="component" value="Unassembled WGS sequence"/>
</dbReference>
<keyword evidence="8" id="KW-1185">Reference proteome</keyword>
<evidence type="ECO:0000256" key="4">
    <source>
        <dbReference type="ARBA" id="ARBA00022989"/>
    </source>
</evidence>
<evidence type="ECO:0000256" key="5">
    <source>
        <dbReference type="ARBA" id="ARBA00023136"/>
    </source>
</evidence>
<protein>
    <submittedName>
        <fullName evidence="7">Uncharacterized protein</fullName>
    </submittedName>
</protein>
<evidence type="ECO:0000256" key="6">
    <source>
        <dbReference type="SAM" id="Phobius"/>
    </source>
</evidence>
<name>A0ABN9BGS3_9NEOB</name>
<keyword evidence="4 6" id="KW-1133">Transmembrane helix</keyword>
<feature type="transmembrane region" description="Helical" evidence="6">
    <location>
        <begin position="77"/>
        <end position="100"/>
    </location>
</feature>
<sequence length="101" mass="11310">MQEFQNIPSQGNQATVVTILPEIPPVRDHVLWSMFNTMYMNIFCLGLLALVFSIKSRDRKQLGDRSGAISYGSTARCMNIAATSLSILFCLATFIMVMIFI</sequence>
<dbReference type="PANTHER" id="PTHR13999">
    <property type="entry name" value="INTERFERON INDUCIBLE TRANSMEMBRANE PROTEIN"/>
    <property type="match status" value="1"/>
</dbReference>
<evidence type="ECO:0000256" key="2">
    <source>
        <dbReference type="ARBA" id="ARBA00006843"/>
    </source>
</evidence>
<dbReference type="Pfam" id="PF04505">
    <property type="entry name" value="CD225"/>
    <property type="match status" value="1"/>
</dbReference>
<keyword evidence="3 6" id="KW-0812">Transmembrane</keyword>
<evidence type="ECO:0000256" key="3">
    <source>
        <dbReference type="ARBA" id="ARBA00022692"/>
    </source>
</evidence>
<evidence type="ECO:0000256" key="1">
    <source>
        <dbReference type="ARBA" id="ARBA00004370"/>
    </source>
</evidence>